<sequence>MTHPIGESLRLADDLVVRRLGYGAMHLPGPGVWGPPPDRDAALAVLRGAVELGVTHIDTADFYGPHVANDLIREALHPYPDDLVVATKVGVVRDGSRAWTPAADPASLRAQVEENLARLGADALDLVYLRVGGDGLLPPDTTPFAESFGALAELRERGLVRHLGLSGVTTGQLAEARRIAPVVAVQNRFHVADRSGADVLSACEAAGIAFVPYFPLAAGMLRPGLDLSQAPPGMAPDAGHLGTLDEIAGRYGATRIQVALAWVLAHSPVTLAIPGTSSLAHLRENVAAAAMALGPDDVAVLDKL</sequence>
<evidence type="ECO:0000313" key="4">
    <source>
        <dbReference type="Proteomes" id="UP000603904"/>
    </source>
</evidence>
<dbReference type="InterPro" id="IPR036812">
    <property type="entry name" value="NAD(P)_OxRdtase_dom_sf"/>
</dbReference>
<keyword evidence="1" id="KW-0560">Oxidoreductase</keyword>
<comment type="caution">
    <text evidence="3">The sequence shown here is derived from an EMBL/GenBank/DDBJ whole genome shotgun (WGS) entry which is preliminary data.</text>
</comment>
<dbReference type="PANTHER" id="PTHR43625">
    <property type="entry name" value="AFLATOXIN B1 ALDEHYDE REDUCTASE"/>
    <property type="match status" value="1"/>
</dbReference>
<protein>
    <submittedName>
        <fullName evidence="3">Oxidoreductase</fullName>
    </submittedName>
</protein>
<evidence type="ECO:0000313" key="3">
    <source>
        <dbReference type="EMBL" id="GIH38867.1"/>
    </source>
</evidence>
<dbReference type="Proteomes" id="UP000603904">
    <property type="component" value="Unassembled WGS sequence"/>
</dbReference>
<dbReference type="NCBIfam" id="NF007695">
    <property type="entry name" value="PRK10376.1"/>
    <property type="match status" value="1"/>
</dbReference>
<feature type="domain" description="NADP-dependent oxidoreductase" evidence="2">
    <location>
        <begin position="19"/>
        <end position="303"/>
    </location>
</feature>
<reference evidence="3 4" key="1">
    <citation type="submission" date="2021-01" db="EMBL/GenBank/DDBJ databases">
        <title>Whole genome shotgun sequence of Microbispora corallina NBRC 16416.</title>
        <authorList>
            <person name="Komaki H."/>
            <person name="Tamura T."/>
        </authorList>
    </citation>
    <scope>NUCLEOTIDE SEQUENCE [LARGE SCALE GENOMIC DNA]</scope>
    <source>
        <strain evidence="3 4">NBRC 16416</strain>
    </source>
</reference>
<organism evidence="3 4">
    <name type="scientific">Microbispora corallina</name>
    <dbReference type="NCBI Taxonomy" id="83302"/>
    <lineage>
        <taxon>Bacteria</taxon>
        <taxon>Bacillati</taxon>
        <taxon>Actinomycetota</taxon>
        <taxon>Actinomycetes</taxon>
        <taxon>Streptosporangiales</taxon>
        <taxon>Streptosporangiaceae</taxon>
        <taxon>Microbispora</taxon>
    </lineage>
</organism>
<evidence type="ECO:0000256" key="1">
    <source>
        <dbReference type="ARBA" id="ARBA00023002"/>
    </source>
</evidence>
<proteinExistence type="predicted"/>
<evidence type="ECO:0000259" key="2">
    <source>
        <dbReference type="Pfam" id="PF00248"/>
    </source>
</evidence>
<gene>
    <name evidence="3" type="ORF">Mco01_18670</name>
</gene>
<dbReference type="EMBL" id="BOOC01000005">
    <property type="protein sequence ID" value="GIH38867.1"/>
    <property type="molecule type" value="Genomic_DNA"/>
</dbReference>
<dbReference type="RefSeq" id="WP_204056456.1">
    <property type="nucleotide sequence ID" value="NZ_BAAAGP010000002.1"/>
</dbReference>
<accession>A0ABQ4FVQ7</accession>
<dbReference type="PANTHER" id="PTHR43625:SF40">
    <property type="entry name" value="ALDO-KETO REDUCTASE YAKC [NADP(+)]"/>
    <property type="match status" value="1"/>
</dbReference>
<dbReference type="SUPFAM" id="SSF51430">
    <property type="entry name" value="NAD(P)-linked oxidoreductase"/>
    <property type="match status" value="1"/>
</dbReference>
<dbReference type="CDD" id="cd19088">
    <property type="entry name" value="AKR_AKR13B1"/>
    <property type="match status" value="1"/>
</dbReference>
<dbReference type="InterPro" id="IPR020471">
    <property type="entry name" value="AKR"/>
</dbReference>
<dbReference type="PRINTS" id="PR00069">
    <property type="entry name" value="ALDKETRDTASE"/>
</dbReference>
<dbReference type="Pfam" id="PF00248">
    <property type="entry name" value="Aldo_ket_red"/>
    <property type="match status" value="1"/>
</dbReference>
<dbReference type="Gene3D" id="3.20.20.100">
    <property type="entry name" value="NADP-dependent oxidoreductase domain"/>
    <property type="match status" value="1"/>
</dbReference>
<dbReference type="InterPro" id="IPR050791">
    <property type="entry name" value="Aldo-Keto_reductase"/>
</dbReference>
<keyword evidence="4" id="KW-1185">Reference proteome</keyword>
<dbReference type="InterPro" id="IPR023210">
    <property type="entry name" value="NADP_OxRdtase_dom"/>
</dbReference>
<name>A0ABQ4FVQ7_9ACTN</name>